<dbReference type="PROSITE" id="PS50888">
    <property type="entry name" value="BHLH"/>
    <property type="match status" value="1"/>
</dbReference>
<dbReference type="InterPro" id="IPR036638">
    <property type="entry name" value="HLH_DNA-bd_sf"/>
</dbReference>
<accession>A0A2K3NBC4</accession>
<dbReference type="STRING" id="57577.A0A2K3NBC4"/>
<protein>
    <submittedName>
        <fullName evidence="8">Transcription factor bHLH84-like protein</fullName>
    </submittedName>
</protein>
<comment type="caution">
    <text evidence="8">The sequence shown here is derived from an EMBL/GenBank/DDBJ whole genome shotgun (WGS) entry which is preliminary data.</text>
</comment>
<reference evidence="8 9" key="2">
    <citation type="journal article" date="2017" name="Front. Plant Sci.">
        <title>Gene Classification and Mining of Molecular Markers Useful in Red Clover (Trifolium pratense) Breeding.</title>
        <authorList>
            <person name="Istvanek J."/>
            <person name="Dluhosova J."/>
            <person name="Dluhos P."/>
            <person name="Patkova L."/>
            <person name="Nedelnik J."/>
            <person name="Repkova J."/>
        </authorList>
    </citation>
    <scope>NUCLEOTIDE SEQUENCE [LARGE SCALE GENOMIC DNA]</scope>
    <source>
        <strain evidence="9">cv. Tatra</strain>
        <tissue evidence="8">Young leaves</tissue>
    </source>
</reference>
<dbReference type="GO" id="GO:0048766">
    <property type="term" value="P:root hair initiation"/>
    <property type="evidence" value="ECO:0007669"/>
    <property type="project" value="UniProtKB-ARBA"/>
</dbReference>
<organism evidence="8 9">
    <name type="scientific">Trifolium pratense</name>
    <name type="common">Red clover</name>
    <dbReference type="NCBI Taxonomy" id="57577"/>
    <lineage>
        <taxon>Eukaryota</taxon>
        <taxon>Viridiplantae</taxon>
        <taxon>Streptophyta</taxon>
        <taxon>Embryophyta</taxon>
        <taxon>Tracheophyta</taxon>
        <taxon>Spermatophyta</taxon>
        <taxon>Magnoliopsida</taxon>
        <taxon>eudicotyledons</taxon>
        <taxon>Gunneridae</taxon>
        <taxon>Pentapetalae</taxon>
        <taxon>rosids</taxon>
        <taxon>fabids</taxon>
        <taxon>Fabales</taxon>
        <taxon>Fabaceae</taxon>
        <taxon>Papilionoideae</taxon>
        <taxon>50 kb inversion clade</taxon>
        <taxon>NPAAA clade</taxon>
        <taxon>Hologalegina</taxon>
        <taxon>IRL clade</taxon>
        <taxon>Trifolieae</taxon>
        <taxon>Trifolium</taxon>
    </lineage>
</organism>
<dbReference type="AlphaFoldDB" id="A0A2K3NBC4"/>
<dbReference type="PANTHER" id="PTHR16223">
    <property type="entry name" value="TRANSCRIPTION FACTOR BHLH83-RELATED"/>
    <property type="match status" value="1"/>
</dbReference>
<keyword evidence="3" id="KW-0238">DNA-binding</keyword>
<feature type="domain" description="BHLH" evidence="7">
    <location>
        <begin position="209"/>
        <end position="258"/>
    </location>
</feature>
<evidence type="ECO:0000313" key="9">
    <source>
        <dbReference type="Proteomes" id="UP000236291"/>
    </source>
</evidence>
<sequence>MEPAQLIFEEWNSLSGQYTAEEADFMSQFLGGDGNTNFGMPSYLPSNVANANFMCFSKGSSISTDNSPNTHSTTTSSGTYSCDLATNIDSLIFCLGDAKQINYESIDHEGSGLELARPVLAAEMENTAKRYRSSIEVSKNMRNVKRCPNSASMSNNEESLMWHGSKNCFSQVDSSNASIELNRGTSPSLSPREPKAPNLYKKSKATSGLATDAQSIYARRRRERINERLRILQTLVPNGTKVDISTMLEEAVQYVKFLQLQIKLLSSEDMWMYAPIAYNGINIGLDLSFN</sequence>
<evidence type="ECO:0000313" key="8">
    <source>
        <dbReference type="EMBL" id="PNY00310.1"/>
    </source>
</evidence>
<dbReference type="SMART" id="SM00353">
    <property type="entry name" value="HLH"/>
    <property type="match status" value="1"/>
</dbReference>
<dbReference type="PANTHER" id="PTHR16223:SF338">
    <property type="entry name" value="TRANSCRIPTION FACTOR RSL2"/>
    <property type="match status" value="1"/>
</dbReference>
<dbReference type="InterPro" id="IPR045843">
    <property type="entry name" value="IND-like"/>
</dbReference>
<reference evidence="8 9" key="1">
    <citation type="journal article" date="2014" name="Am. J. Bot.">
        <title>Genome assembly and annotation for red clover (Trifolium pratense; Fabaceae).</title>
        <authorList>
            <person name="Istvanek J."/>
            <person name="Jaros M."/>
            <person name="Krenek A."/>
            <person name="Repkova J."/>
        </authorList>
    </citation>
    <scope>NUCLEOTIDE SEQUENCE [LARGE SCALE GENOMIC DNA]</scope>
    <source>
        <strain evidence="9">cv. Tatra</strain>
        <tissue evidence="8">Young leaves</tissue>
    </source>
</reference>
<dbReference type="EMBL" id="ASHM01018778">
    <property type="protein sequence ID" value="PNY00310.1"/>
    <property type="molecule type" value="Genomic_DNA"/>
</dbReference>
<dbReference type="GO" id="GO:0000981">
    <property type="term" value="F:DNA-binding transcription factor activity, RNA polymerase II-specific"/>
    <property type="evidence" value="ECO:0007669"/>
    <property type="project" value="TreeGrafter"/>
</dbReference>
<dbReference type="GO" id="GO:0046983">
    <property type="term" value="F:protein dimerization activity"/>
    <property type="evidence" value="ECO:0007669"/>
    <property type="project" value="InterPro"/>
</dbReference>
<feature type="region of interest" description="Disordered" evidence="6">
    <location>
        <begin position="180"/>
        <end position="205"/>
    </location>
</feature>
<comment type="subcellular location">
    <subcellularLocation>
        <location evidence="1">Nucleus</location>
    </subcellularLocation>
</comment>
<evidence type="ECO:0000256" key="4">
    <source>
        <dbReference type="ARBA" id="ARBA00023163"/>
    </source>
</evidence>
<keyword evidence="2" id="KW-0805">Transcription regulation</keyword>
<dbReference type="FunFam" id="4.10.280.10:FF:000022">
    <property type="entry name" value="Basic helix-loop-helix transcription factor"/>
    <property type="match status" value="1"/>
</dbReference>
<evidence type="ECO:0000256" key="5">
    <source>
        <dbReference type="ARBA" id="ARBA00023242"/>
    </source>
</evidence>
<dbReference type="InterPro" id="IPR011598">
    <property type="entry name" value="bHLH_dom"/>
</dbReference>
<dbReference type="Pfam" id="PF00010">
    <property type="entry name" value="HLH"/>
    <property type="match status" value="1"/>
</dbReference>
<keyword evidence="4" id="KW-0804">Transcription</keyword>
<dbReference type="GO" id="GO:0000978">
    <property type="term" value="F:RNA polymerase II cis-regulatory region sequence-specific DNA binding"/>
    <property type="evidence" value="ECO:0007669"/>
    <property type="project" value="TreeGrafter"/>
</dbReference>
<dbReference type="Proteomes" id="UP000236291">
    <property type="component" value="Unassembled WGS sequence"/>
</dbReference>
<evidence type="ECO:0000256" key="2">
    <source>
        <dbReference type="ARBA" id="ARBA00023015"/>
    </source>
</evidence>
<feature type="compositionally biased region" description="Polar residues" evidence="6">
    <location>
        <begin position="180"/>
        <end position="189"/>
    </location>
</feature>
<evidence type="ECO:0000256" key="3">
    <source>
        <dbReference type="ARBA" id="ARBA00023125"/>
    </source>
</evidence>
<proteinExistence type="predicted"/>
<keyword evidence="5" id="KW-0539">Nucleus</keyword>
<gene>
    <name evidence="8" type="ORF">L195_g023586</name>
</gene>
<evidence type="ECO:0000256" key="1">
    <source>
        <dbReference type="ARBA" id="ARBA00004123"/>
    </source>
</evidence>
<evidence type="ECO:0000259" key="7">
    <source>
        <dbReference type="PROSITE" id="PS50888"/>
    </source>
</evidence>
<evidence type="ECO:0000256" key="6">
    <source>
        <dbReference type="SAM" id="MobiDB-lite"/>
    </source>
</evidence>
<name>A0A2K3NBC4_TRIPR</name>
<dbReference type="Gene3D" id="4.10.280.10">
    <property type="entry name" value="Helix-loop-helix DNA-binding domain"/>
    <property type="match status" value="1"/>
</dbReference>
<dbReference type="SUPFAM" id="SSF47459">
    <property type="entry name" value="HLH, helix-loop-helix DNA-binding domain"/>
    <property type="match status" value="1"/>
</dbReference>
<dbReference type="GO" id="GO:0005634">
    <property type="term" value="C:nucleus"/>
    <property type="evidence" value="ECO:0007669"/>
    <property type="project" value="UniProtKB-SubCell"/>
</dbReference>